<dbReference type="Pfam" id="PF04149">
    <property type="entry name" value="DUF397"/>
    <property type="match status" value="1"/>
</dbReference>
<proteinExistence type="predicted"/>
<dbReference type="RefSeq" id="WP_253754817.1">
    <property type="nucleotide sequence ID" value="NZ_JAMZDZ010000001.1"/>
</dbReference>
<protein>
    <submittedName>
        <fullName evidence="2">DUF397 domain-containing protein</fullName>
    </submittedName>
</protein>
<dbReference type="EMBL" id="JBHSAY010000006">
    <property type="protein sequence ID" value="MFC4131356.1"/>
    <property type="molecule type" value="Genomic_DNA"/>
</dbReference>
<keyword evidence="3" id="KW-1185">Reference proteome</keyword>
<accession>A0ABV8LK71</accession>
<evidence type="ECO:0000313" key="3">
    <source>
        <dbReference type="Proteomes" id="UP001595816"/>
    </source>
</evidence>
<name>A0ABV8LK71_9ACTN</name>
<organism evidence="2 3">
    <name type="scientific">Hamadaea flava</name>
    <dbReference type="NCBI Taxonomy" id="1742688"/>
    <lineage>
        <taxon>Bacteria</taxon>
        <taxon>Bacillati</taxon>
        <taxon>Actinomycetota</taxon>
        <taxon>Actinomycetes</taxon>
        <taxon>Micromonosporales</taxon>
        <taxon>Micromonosporaceae</taxon>
        <taxon>Hamadaea</taxon>
    </lineage>
</organism>
<comment type="caution">
    <text evidence="2">The sequence shown here is derived from an EMBL/GenBank/DDBJ whole genome shotgun (WGS) entry which is preliminary data.</text>
</comment>
<dbReference type="Proteomes" id="UP001595816">
    <property type="component" value="Unassembled WGS sequence"/>
</dbReference>
<evidence type="ECO:0000313" key="2">
    <source>
        <dbReference type="EMBL" id="MFC4131356.1"/>
    </source>
</evidence>
<sequence>METEMPAWKRSTRCDSGTCVEVASLKDGVVVRDSKDPEGPVLRFTHDEWHAFILGAQQQEFNFFN</sequence>
<reference evidence="3" key="1">
    <citation type="journal article" date="2019" name="Int. J. Syst. Evol. Microbiol.">
        <title>The Global Catalogue of Microorganisms (GCM) 10K type strain sequencing project: providing services to taxonomists for standard genome sequencing and annotation.</title>
        <authorList>
            <consortium name="The Broad Institute Genomics Platform"/>
            <consortium name="The Broad Institute Genome Sequencing Center for Infectious Disease"/>
            <person name="Wu L."/>
            <person name="Ma J."/>
        </authorList>
    </citation>
    <scope>NUCLEOTIDE SEQUENCE [LARGE SCALE GENOMIC DNA]</scope>
    <source>
        <strain evidence="3">CGMCC 4.7289</strain>
    </source>
</reference>
<gene>
    <name evidence="2" type="ORF">ACFOZ4_12150</name>
</gene>
<feature type="domain" description="DUF397" evidence="1">
    <location>
        <begin position="7"/>
        <end position="56"/>
    </location>
</feature>
<dbReference type="InterPro" id="IPR007278">
    <property type="entry name" value="DUF397"/>
</dbReference>
<evidence type="ECO:0000259" key="1">
    <source>
        <dbReference type="Pfam" id="PF04149"/>
    </source>
</evidence>